<dbReference type="GO" id="GO:0010273">
    <property type="term" value="P:detoxification of copper ion"/>
    <property type="evidence" value="ECO:0007669"/>
    <property type="project" value="TreeGrafter"/>
</dbReference>
<dbReference type="InterPro" id="IPR040409">
    <property type="entry name" value="PCS-like"/>
</dbReference>
<organism evidence="3 4">
    <name type="scientific">Zizania palustris</name>
    <name type="common">Northern wild rice</name>
    <dbReference type="NCBI Taxonomy" id="103762"/>
    <lineage>
        <taxon>Eukaryota</taxon>
        <taxon>Viridiplantae</taxon>
        <taxon>Streptophyta</taxon>
        <taxon>Embryophyta</taxon>
        <taxon>Tracheophyta</taxon>
        <taxon>Spermatophyta</taxon>
        <taxon>Magnoliopsida</taxon>
        <taxon>Liliopsida</taxon>
        <taxon>Poales</taxon>
        <taxon>Poaceae</taxon>
        <taxon>BOP clade</taxon>
        <taxon>Oryzoideae</taxon>
        <taxon>Oryzeae</taxon>
        <taxon>Zizaniinae</taxon>
        <taxon>Zizania</taxon>
    </lineage>
</organism>
<protein>
    <recommendedName>
        <fullName evidence="2">Peptidase C83 domain-containing protein</fullName>
    </recommendedName>
</protein>
<gene>
    <name evidence="3" type="ORF">GUJ93_ZPchr0012g20935</name>
</gene>
<evidence type="ECO:0000313" key="3">
    <source>
        <dbReference type="EMBL" id="KAG8091412.1"/>
    </source>
</evidence>
<dbReference type="AlphaFoldDB" id="A0A8J5WMY6"/>
<dbReference type="PANTHER" id="PTHR33447:SF2">
    <property type="entry name" value="GLUTATHIONE GAMMA-GLUTAMYLCYSTEINYLTRANSFERASE"/>
    <property type="match status" value="1"/>
</dbReference>
<feature type="compositionally biased region" description="Low complexity" evidence="1">
    <location>
        <begin position="7"/>
        <end position="42"/>
    </location>
</feature>
<dbReference type="PANTHER" id="PTHR33447">
    <property type="entry name" value="GLUTATHIONE GAMMA-GLUTAMYLCYSTEINYLTRANSFERASE"/>
    <property type="match status" value="1"/>
</dbReference>
<evidence type="ECO:0000256" key="1">
    <source>
        <dbReference type="SAM" id="MobiDB-lite"/>
    </source>
</evidence>
<proteinExistence type="predicted"/>
<name>A0A8J5WMY6_ZIZPA</name>
<dbReference type="OrthoDB" id="448954at2759"/>
<sequence length="218" mass="23585">MPPPTPSSASPPRARFPRCGASEPAAVAAASSPDPASPLPQAGHPVCRPQCAPHQPREAVEGPLRWFDESMLDCCEHLDKVRSHGITFGKVACLVHCAGADVRRSAGQVHTSYRYMEYRCIFAEVLIGKPLFPGQRQGLARWQRGTLGHGHMEVTADAPPRVRRRRRCSGVGAAAPLWGRRSSTMCNNFTVCAYKLAAIFEAANLTDDVPEPFGNAST</sequence>
<evidence type="ECO:0000313" key="4">
    <source>
        <dbReference type="Proteomes" id="UP000729402"/>
    </source>
</evidence>
<dbReference type="InterPro" id="IPR007719">
    <property type="entry name" value="PCS_N"/>
</dbReference>
<keyword evidence="4" id="KW-1185">Reference proteome</keyword>
<dbReference type="GO" id="GO:0098849">
    <property type="term" value="P:cellular detoxification of cadmium ion"/>
    <property type="evidence" value="ECO:0007669"/>
    <property type="project" value="TreeGrafter"/>
</dbReference>
<dbReference type="EMBL" id="JAAALK010000080">
    <property type="protein sequence ID" value="KAG8091412.1"/>
    <property type="molecule type" value="Genomic_DNA"/>
</dbReference>
<feature type="region of interest" description="Disordered" evidence="1">
    <location>
        <begin position="1"/>
        <end position="50"/>
    </location>
</feature>
<dbReference type="GO" id="GO:0046938">
    <property type="term" value="P:phytochelatin biosynthetic process"/>
    <property type="evidence" value="ECO:0007669"/>
    <property type="project" value="InterPro"/>
</dbReference>
<dbReference type="GO" id="GO:0046872">
    <property type="term" value="F:metal ion binding"/>
    <property type="evidence" value="ECO:0007669"/>
    <property type="project" value="InterPro"/>
</dbReference>
<dbReference type="Pfam" id="PF05023">
    <property type="entry name" value="Phytochelatin"/>
    <property type="match status" value="1"/>
</dbReference>
<reference evidence="3" key="2">
    <citation type="submission" date="2021-02" db="EMBL/GenBank/DDBJ databases">
        <authorList>
            <person name="Kimball J.A."/>
            <person name="Haas M.W."/>
            <person name="Macchietto M."/>
            <person name="Kono T."/>
            <person name="Duquette J."/>
            <person name="Shao M."/>
        </authorList>
    </citation>
    <scope>NUCLEOTIDE SEQUENCE</scope>
    <source>
        <tissue evidence="3">Fresh leaf tissue</tissue>
    </source>
</reference>
<evidence type="ECO:0000259" key="2">
    <source>
        <dbReference type="Pfam" id="PF05023"/>
    </source>
</evidence>
<reference evidence="3" key="1">
    <citation type="journal article" date="2021" name="bioRxiv">
        <title>Whole Genome Assembly and Annotation of Northern Wild Rice, Zizania palustris L., Supports a Whole Genome Duplication in the Zizania Genus.</title>
        <authorList>
            <person name="Haas M."/>
            <person name="Kono T."/>
            <person name="Macchietto M."/>
            <person name="Millas R."/>
            <person name="McGilp L."/>
            <person name="Shao M."/>
            <person name="Duquette J."/>
            <person name="Hirsch C.N."/>
            <person name="Kimball J."/>
        </authorList>
    </citation>
    <scope>NUCLEOTIDE SEQUENCE</scope>
    <source>
        <tissue evidence="3">Fresh leaf tissue</tissue>
    </source>
</reference>
<dbReference type="Proteomes" id="UP000729402">
    <property type="component" value="Unassembled WGS sequence"/>
</dbReference>
<comment type="caution">
    <text evidence="3">The sequence shown here is derived from an EMBL/GenBank/DDBJ whole genome shotgun (WGS) entry which is preliminary data.</text>
</comment>
<dbReference type="GO" id="GO:0016756">
    <property type="term" value="F:glutathione gamma-glutamylcysteinyltransferase activity"/>
    <property type="evidence" value="ECO:0007669"/>
    <property type="project" value="InterPro"/>
</dbReference>
<feature type="domain" description="Peptidase C83" evidence="2">
    <location>
        <begin position="55"/>
        <end position="111"/>
    </location>
</feature>
<accession>A0A8J5WMY6</accession>